<evidence type="ECO:0000259" key="9">
    <source>
        <dbReference type="PROSITE" id="PS50261"/>
    </source>
</evidence>
<dbReference type="InterPro" id="IPR017981">
    <property type="entry name" value="GPCR_2-like_7TM"/>
</dbReference>
<keyword evidence="11" id="KW-0675">Receptor</keyword>
<dbReference type="InterPro" id="IPR046338">
    <property type="entry name" value="GAIN_dom_sf"/>
</dbReference>
<comment type="caution">
    <text evidence="11">The sequence shown here is derived from an EMBL/GenBank/DDBJ whole genome shotgun (WGS) entry which is preliminary data.</text>
</comment>
<dbReference type="Pfam" id="PF00002">
    <property type="entry name" value="7tm_2"/>
    <property type="match status" value="1"/>
</dbReference>
<dbReference type="PANTHER" id="PTHR12011">
    <property type="entry name" value="ADHESION G-PROTEIN COUPLED RECEPTOR"/>
    <property type="match status" value="1"/>
</dbReference>
<protein>
    <submittedName>
        <fullName evidence="11">Adhesion G-protein coupled receptor D1-like</fullName>
    </submittedName>
</protein>
<comment type="subcellular location">
    <subcellularLocation>
        <location evidence="1">Membrane</location>
        <topology evidence="1">Multi-pass membrane protein</topology>
    </subcellularLocation>
</comment>
<name>A0AAV7JXI6_9METZ</name>
<feature type="chain" id="PRO_5043316757" evidence="7">
    <location>
        <begin position="21"/>
        <end position="1086"/>
    </location>
</feature>
<dbReference type="PROSITE" id="PS50261">
    <property type="entry name" value="G_PROTEIN_RECEP_F2_4"/>
    <property type="match status" value="1"/>
</dbReference>
<organism evidence="11 12">
    <name type="scientific">Oopsacas minuta</name>
    <dbReference type="NCBI Taxonomy" id="111878"/>
    <lineage>
        <taxon>Eukaryota</taxon>
        <taxon>Metazoa</taxon>
        <taxon>Porifera</taxon>
        <taxon>Hexactinellida</taxon>
        <taxon>Hexasterophora</taxon>
        <taxon>Lyssacinosida</taxon>
        <taxon>Leucopsacidae</taxon>
        <taxon>Oopsacas</taxon>
    </lineage>
</organism>
<dbReference type="PROSITE" id="PS50835">
    <property type="entry name" value="IG_LIKE"/>
    <property type="match status" value="1"/>
</dbReference>
<dbReference type="Gene3D" id="2.60.220.50">
    <property type="match status" value="2"/>
</dbReference>
<dbReference type="InterPro" id="IPR000832">
    <property type="entry name" value="GPCR_2_secretin-like"/>
</dbReference>
<dbReference type="PANTHER" id="PTHR12011:SF347">
    <property type="entry name" value="FI21270P1-RELATED"/>
    <property type="match status" value="1"/>
</dbReference>
<feature type="domain" description="GAIN-B" evidence="8">
    <location>
        <begin position="239"/>
        <end position="383"/>
    </location>
</feature>
<feature type="transmembrane region" description="Helical" evidence="6">
    <location>
        <begin position="817"/>
        <end position="843"/>
    </location>
</feature>
<evidence type="ECO:0000256" key="3">
    <source>
        <dbReference type="ARBA" id="ARBA00022989"/>
    </source>
</evidence>
<evidence type="ECO:0000313" key="12">
    <source>
        <dbReference type="Proteomes" id="UP001165289"/>
    </source>
</evidence>
<evidence type="ECO:0000256" key="1">
    <source>
        <dbReference type="ARBA" id="ARBA00004141"/>
    </source>
</evidence>
<gene>
    <name evidence="11" type="ORF">LOD99_3706</name>
</gene>
<accession>A0AAV7JXI6</accession>
<dbReference type="Pfam" id="PF01825">
    <property type="entry name" value="GPS"/>
    <property type="match status" value="2"/>
</dbReference>
<proteinExistence type="predicted"/>
<sequence>MSAKSIFILLLFVIGGNLIAVHETTEPALHLSLENLELSDESLQQVIIKCELLNPPDTNITYPTWQIKDIGTVVSNTSYITLSISLFPNSTQFECVAMYNNTNMLVAQFNYSVVDAEMVLYEINALNMTITGMEAAEFSASLSVVAAGVDSQEEGERVLETLFHLVNLTDVNTLDASSITQLATNIISIASSLSDINDPLLNLAEIRLLEYLTVIFNTPIPSALDNLSFGTEETVIVSEVFNNTGQNLSLSISLTDPDATINVTLSETFISTGTRATLIASNSAIGRTAIGDGIDGVIRTSSISISVQDLQPNETYLPPLQLEFPLSDPTDDSVYEPVCVFWNNTEEQWDASGIITLFRNRKVVCIASQGTSFAVAVQPVPPTPGPPYLRTNIPNFLTSEGSNQEVTVKCQLKNPPQTNNDVIFWLDINRMVISDTPELLVSVLLYPNSTIFYCVANVTNTSSLQLVYRITVVIPSIVLGEINALDSLIDATPAMEFSSQLVAVATSVETVSEAVAVLNSFENLLSFTDPATLNEDYITQIARHCTTVVDTVSTVEREPDDQRLGNAVVSVYDRFTELFNDLPDSANDVITIDRLRTVIQSQVINYASVDTIISINSTYTSNNIILSIPANTTDDNTRVSLIASENLLGRPIPYGIILGAYIGSSIVSVDIEGIESDDVINPPLELEFPLGDEIDLEVYEPVCVFWDYEEGEWDITGVVTEVINTRVVCRVYHLTSFSVLLLPRPQNVALRIIAFFILSISFIIMVVSLILFLLSWQRFFAVEINRLYFNFAIALTVVLFVLIFGVTIGVVNDILCTIVIILVHYFFLAVFSWSLAIGFLLLYQTFSSRSSRRFLLFWPLFIFAWVLPVPIVLITLIIACVRNDYIIRYEHCFMALEYVWSIVGPILVMFTLAAICYIIAIVKMIISPMQKIDRNIYVKNSLLTGIILLPVLTLPWIIIIFDFIFTKFIVASDVFEWVFLLLVGPIGIVFLFVYTLPNRAVRQTLLGRICGSNTQTPMVATTTTNTRKSCKKSQVDEYQLDNIYSVPKSRNIIYSNRSAEGASDVITKEKYGDEEVFSDKDTIGTK</sequence>
<dbReference type="GO" id="GO:0004930">
    <property type="term" value="F:G protein-coupled receptor activity"/>
    <property type="evidence" value="ECO:0007669"/>
    <property type="project" value="InterPro"/>
</dbReference>
<dbReference type="PRINTS" id="PR00249">
    <property type="entry name" value="GPCRSECRETIN"/>
</dbReference>
<keyword evidence="2 6" id="KW-0812">Transmembrane</keyword>
<evidence type="ECO:0000259" key="8">
    <source>
        <dbReference type="PROSITE" id="PS50221"/>
    </source>
</evidence>
<feature type="transmembrane region" description="Helical" evidence="6">
    <location>
        <begin position="787"/>
        <end position="811"/>
    </location>
</feature>
<reference evidence="11 12" key="1">
    <citation type="journal article" date="2023" name="BMC Biol.">
        <title>The compact genome of the sponge Oopsacas minuta (Hexactinellida) is lacking key metazoan core genes.</title>
        <authorList>
            <person name="Santini S."/>
            <person name="Schenkelaars Q."/>
            <person name="Jourda C."/>
            <person name="Duchesne M."/>
            <person name="Belahbib H."/>
            <person name="Rocher C."/>
            <person name="Selva M."/>
            <person name="Riesgo A."/>
            <person name="Vervoort M."/>
            <person name="Leys S.P."/>
            <person name="Kodjabachian L."/>
            <person name="Le Bivic A."/>
            <person name="Borchiellini C."/>
            <person name="Claverie J.M."/>
            <person name="Renard E."/>
        </authorList>
    </citation>
    <scope>NUCLEOTIDE SEQUENCE [LARGE SCALE GENOMIC DNA]</scope>
    <source>
        <strain evidence="11">SPO-2</strain>
    </source>
</reference>
<feature type="domain" description="G-protein coupled receptors family 2 profile 2" evidence="9">
    <location>
        <begin position="750"/>
        <end position="998"/>
    </location>
</feature>
<evidence type="ECO:0000259" key="10">
    <source>
        <dbReference type="PROSITE" id="PS50835"/>
    </source>
</evidence>
<evidence type="ECO:0000256" key="7">
    <source>
        <dbReference type="SAM" id="SignalP"/>
    </source>
</evidence>
<dbReference type="InterPro" id="IPR000203">
    <property type="entry name" value="GPS"/>
</dbReference>
<keyword evidence="7" id="KW-0732">Signal</keyword>
<feature type="transmembrane region" description="Helical" evidence="6">
    <location>
        <begin position="942"/>
        <end position="965"/>
    </location>
</feature>
<feature type="transmembrane region" description="Helical" evidence="6">
    <location>
        <begin position="977"/>
        <end position="996"/>
    </location>
</feature>
<dbReference type="InterPro" id="IPR007110">
    <property type="entry name" value="Ig-like_dom"/>
</dbReference>
<keyword evidence="12" id="KW-1185">Reference proteome</keyword>
<keyword evidence="3 6" id="KW-1133">Transmembrane helix</keyword>
<keyword evidence="5" id="KW-1015">Disulfide bond</keyword>
<dbReference type="GO" id="GO:0007166">
    <property type="term" value="P:cell surface receptor signaling pathway"/>
    <property type="evidence" value="ECO:0007669"/>
    <property type="project" value="InterPro"/>
</dbReference>
<dbReference type="AlphaFoldDB" id="A0AAV7JXI6"/>
<evidence type="ECO:0000256" key="4">
    <source>
        <dbReference type="ARBA" id="ARBA00023136"/>
    </source>
</evidence>
<feature type="transmembrane region" description="Helical" evidence="6">
    <location>
        <begin position="752"/>
        <end position="775"/>
    </location>
</feature>
<dbReference type="InterPro" id="IPR057244">
    <property type="entry name" value="GAIN_B"/>
</dbReference>
<dbReference type="GO" id="GO:0005886">
    <property type="term" value="C:plasma membrane"/>
    <property type="evidence" value="ECO:0007669"/>
    <property type="project" value="TreeGrafter"/>
</dbReference>
<evidence type="ECO:0000313" key="11">
    <source>
        <dbReference type="EMBL" id="KAI6653180.1"/>
    </source>
</evidence>
<feature type="transmembrane region" description="Helical" evidence="6">
    <location>
        <begin position="898"/>
        <end position="922"/>
    </location>
</feature>
<feature type="domain" description="Ig-like" evidence="10">
    <location>
        <begin position="387"/>
        <end position="465"/>
    </location>
</feature>
<dbReference type="SMART" id="SM00303">
    <property type="entry name" value="GPS"/>
    <property type="match status" value="2"/>
</dbReference>
<feature type="signal peptide" evidence="7">
    <location>
        <begin position="1"/>
        <end position="20"/>
    </location>
</feature>
<keyword evidence="4 6" id="KW-0472">Membrane</keyword>
<evidence type="ECO:0000256" key="2">
    <source>
        <dbReference type="ARBA" id="ARBA00022692"/>
    </source>
</evidence>
<evidence type="ECO:0000256" key="5">
    <source>
        <dbReference type="ARBA" id="ARBA00023157"/>
    </source>
</evidence>
<dbReference type="Proteomes" id="UP001165289">
    <property type="component" value="Unassembled WGS sequence"/>
</dbReference>
<dbReference type="Gene3D" id="1.20.1070.10">
    <property type="entry name" value="Rhodopsin 7-helix transmembrane proteins"/>
    <property type="match status" value="1"/>
</dbReference>
<feature type="transmembrane region" description="Helical" evidence="6">
    <location>
        <begin position="855"/>
        <end position="878"/>
    </location>
</feature>
<dbReference type="EMBL" id="JAKMXF010000288">
    <property type="protein sequence ID" value="KAI6653180.1"/>
    <property type="molecule type" value="Genomic_DNA"/>
</dbReference>
<dbReference type="PROSITE" id="PS50221">
    <property type="entry name" value="GAIN_B"/>
    <property type="match status" value="2"/>
</dbReference>
<evidence type="ECO:0000256" key="6">
    <source>
        <dbReference type="SAM" id="Phobius"/>
    </source>
</evidence>
<feature type="domain" description="GAIN-B" evidence="8">
    <location>
        <begin position="588"/>
        <end position="747"/>
    </location>
</feature>